<keyword evidence="2" id="KW-0805">Transcription regulation</keyword>
<dbReference type="CDD" id="cd05466">
    <property type="entry name" value="PBP2_LTTR_substrate"/>
    <property type="match status" value="1"/>
</dbReference>
<dbReference type="GO" id="GO:0016787">
    <property type="term" value="F:hydrolase activity"/>
    <property type="evidence" value="ECO:0007669"/>
    <property type="project" value="UniProtKB-KW"/>
</dbReference>
<dbReference type="SFLD" id="SFLDS00003">
    <property type="entry name" value="Haloacid_Dehalogenase"/>
    <property type="match status" value="1"/>
</dbReference>
<evidence type="ECO:0000256" key="1">
    <source>
        <dbReference type="ARBA" id="ARBA00009437"/>
    </source>
</evidence>
<dbReference type="Pfam" id="PF00126">
    <property type="entry name" value="HTH_1"/>
    <property type="match status" value="1"/>
</dbReference>
<dbReference type="PRINTS" id="PR00039">
    <property type="entry name" value="HTHLYSR"/>
</dbReference>
<dbReference type="RefSeq" id="WP_262653811.1">
    <property type="nucleotide sequence ID" value="NZ_JAOQKE010000002.1"/>
</dbReference>
<dbReference type="Gene3D" id="1.10.10.10">
    <property type="entry name" value="Winged helix-like DNA-binding domain superfamily/Winged helix DNA-binding domain"/>
    <property type="match status" value="1"/>
</dbReference>
<dbReference type="Gene3D" id="3.40.50.1000">
    <property type="entry name" value="HAD superfamily/HAD-like"/>
    <property type="match status" value="1"/>
</dbReference>
<dbReference type="PANTHER" id="PTHR30346:SF0">
    <property type="entry name" value="HCA OPERON TRANSCRIPTIONAL ACTIVATOR HCAR"/>
    <property type="match status" value="1"/>
</dbReference>
<dbReference type="InterPro" id="IPR036412">
    <property type="entry name" value="HAD-like_sf"/>
</dbReference>
<keyword evidence="4" id="KW-0804">Transcription</keyword>
<dbReference type="Pfam" id="PF03466">
    <property type="entry name" value="LysR_substrate"/>
    <property type="match status" value="1"/>
</dbReference>
<evidence type="ECO:0000313" key="7">
    <source>
        <dbReference type="Proteomes" id="UP001652338"/>
    </source>
</evidence>
<dbReference type="NCBIfam" id="TIGR01484">
    <property type="entry name" value="HAD-SF-IIB"/>
    <property type="match status" value="1"/>
</dbReference>
<dbReference type="Gene3D" id="3.30.1240.10">
    <property type="match status" value="1"/>
</dbReference>
<dbReference type="SFLD" id="SFLDG01140">
    <property type="entry name" value="C2.B:_Phosphomannomutase_and_P"/>
    <property type="match status" value="1"/>
</dbReference>
<evidence type="ECO:0000256" key="2">
    <source>
        <dbReference type="ARBA" id="ARBA00023015"/>
    </source>
</evidence>
<evidence type="ECO:0000256" key="4">
    <source>
        <dbReference type="ARBA" id="ARBA00023163"/>
    </source>
</evidence>
<organism evidence="6 7">
    <name type="scientific">Muricoprocola aceti</name>
    <dbReference type="NCBI Taxonomy" id="2981772"/>
    <lineage>
        <taxon>Bacteria</taxon>
        <taxon>Bacillati</taxon>
        <taxon>Bacillota</taxon>
        <taxon>Clostridia</taxon>
        <taxon>Lachnospirales</taxon>
        <taxon>Lachnospiraceae</taxon>
        <taxon>Muricoprocola</taxon>
    </lineage>
</organism>
<dbReference type="InterPro" id="IPR036390">
    <property type="entry name" value="WH_DNA-bd_sf"/>
</dbReference>
<feature type="domain" description="HTH lysR-type" evidence="5">
    <location>
        <begin position="1"/>
        <end position="58"/>
    </location>
</feature>
<evidence type="ECO:0000259" key="5">
    <source>
        <dbReference type="PROSITE" id="PS50931"/>
    </source>
</evidence>
<keyword evidence="3" id="KW-0238">DNA-binding</keyword>
<proteinExistence type="inferred from homology"/>
<accession>A0ABT2SJI8</accession>
<dbReference type="InterPro" id="IPR023214">
    <property type="entry name" value="HAD_sf"/>
</dbReference>
<protein>
    <submittedName>
        <fullName evidence="6">Cof-type HAD-IIB family hydrolase</fullName>
    </submittedName>
</protein>
<evidence type="ECO:0000256" key="3">
    <source>
        <dbReference type="ARBA" id="ARBA00023125"/>
    </source>
</evidence>
<dbReference type="InterPro" id="IPR006379">
    <property type="entry name" value="HAD-SF_hydro_IIB"/>
</dbReference>
<dbReference type="InterPro" id="IPR000150">
    <property type="entry name" value="Cof"/>
</dbReference>
<sequence length="568" mass="63784">MDIRSIRYFMEAARELNITRAAENLHIAQPPLSRQIHQLEEELGVELFERKKKKLQLTEVGQLLLHRGDQIVTLVEKTEDEIRAFGKGVTGTLYLGTVEGSAPKMISRWVAEFSWRYPEVQYNLWNGSSDDVISRLSKGLCDLAVIAAPYDTERWEGIPVGSEPWAALIPHDHPLAKAPGDFVSLSDLAGEPLIIPSRKSRAKEIRGWFEKIKEEPKILCEISNYMNAFALVKAKVGIAIFPATMDFGMTHTQVVTKTIVNPGHQADYVLVWDKNRSLEGLAEKFLGCVQELQEKEYHGEEQKKEKRMIKLVASDVDGTLLPEGSSDMNPELYDVIRRLKEKGIVFAAASGRQMNSVRRVFRPVLDDVYFISNNGGYVKYRQDVLACRAFAPEMAEEIITYIRTMKDTFSLVTAPDGDYTDSKDPEILRWLREGYRLSIEEVEDILEKKDRLVKISAFVKNQDAAQAAQPAIEKFAGRALVTAAGEHWIDFTALGSEKGNALKELQERLGVTAEETMAFGDNNNDISMLKCAGESYAVAEAREEVKAVSKYVLPAEADSVLHVLKTLL</sequence>
<dbReference type="Pfam" id="PF08282">
    <property type="entry name" value="Hydrolase_3"/>
    <property type="match status" value="1"/>
</dbReference>
<dbReference type="NCBIfam" id="TIGR00099">
    <property type="entry name" value="Cof-subfamily"/>
    <property type="match status" value="1"/>
</dbReference>
<dbReference type="EMBL" id="JAOQKE010000002">
    <property type="protein sequence ID" value="MCU6724455.1"/>
    <property type="molecule type" value="Genomic_DNA"/>
</dbReference>
<dbReference type="Proteomes" id="UP001652338">
    <property type="component" value="Unassembled WGS sequence"/>
</dbReference>
<dbReference type="Gene3D" id="3.40.190.290">
    <property type="match status" value="1"/>
</dbReference>
<dbReference type="SUPFAM" id="SSF46785">
    <property type="entry name" value="Winged helix' DNA-binding domain"/>
    <property type="match status" value="1"/>
</dbReference>
<comment type="caution">
    <text evidence="6">The sequence shown here is derived from an EMBL/GenBank/DDBJ whole genome shotgun (WGS) entry which is preliminary data.</text>
</comment>
<comment type="similarity">
    <text evidence="1">Belongs to the LysR transcriptional regulatory family.</text>
</comment>
<keyword evidence="7" id="KW-1185">Reference proteome</keyword>
<dbReference type="PROSITE" id="PS50931">
    <property type="entry name" value="HTH_LYSR"/>
    <property type="match status" value="1"/>
</dbReference>
<dbReference type="SUPFAM" id="SSF53850">
    <property type="entry name" value="Periplasmic binding protein-like II"/>
    <property type="match status" value="1"/>
</dbReference>
<dbReference type="InterPro" id="IPR005119">
    <property type="entry name" value="LysR_subst-bd"/>
</dbReference>
<evidence type="ECO:0000313" key="6">
    <source>
        <dbReference type="EMBL" id="MCU6724455.1"/>
    </source>
</evidence>
<reference evidence="6 7" key="1">
    <citation type="journal article" date="2021" name="ISME Commun">
        <title>Automated analysis of genomic sequences facilitates high-throughput and comprehensive description of bacteria.</title>
        <authorList>
            <person name="Hitch T.C.A."/>
        </authorList>
    </citation>
    <scope>NUCLEOTIDE SEQUENCE [LARGE SCALE GENOMIC DNA]</scope>
    <source>
        <strain evidence="6 7">Sanger_29</strain>
    </source>
</reference>
<dbReference type="InterPro" id="IPR036388">
    <property type="entry name" value="WH-like_DNA-bd_sf"/>
</dbReference>
<dbReference type="InterPro" id="IPR000847">
    <property type="entry name" value="LysR_HTH_N"/>
</dbReference>
<name>A0ABT2SJI8_9FIRM</name>
<dbReference type="SUPFAM" id="SSF56784">
    <property type="entry name" value="HAD-like"/>
    <property type="match status" value="1"/>
</dbReference>
<gene>
    <name evidence="6" type="ORF">OCV47_03615</name>
</gene>
<dbReference type="PANTHER" id="PTHR30346">
    <property type="entry name" value="TRANSCRIPTIONAL DUAL REGULATOR HCAR-RELATED"/>
    <property type="match status" value="1"/>
</dbReference>
<keyword evidence="6" id="KW-0378">Hydrolase</keyword>